<feature type="signal peptide" evidence="1">
    <location>
        <begin position="1"/>
        <end position="21"/>
    </location>
</feature>
<dbReference type="EnsemblMetazoa" id="AFUN018977-RA">
    <property type="protein sequence ID" value="AFUN018977-PA"/>
    <property type="gene ID" value="AFUN018977"/>
</dbReference>
<dbReference type="InterPro" id="IPR036084">
    <property type="entry name" value="Ser_inhib-like_sf"/>
</dbReference>
<dbReference type="InterPro" id="IPR002919">
    <property type="entry name" value="TIL_dom"/>
</dbReference>
<dbReference type="AlphaFoldDB" id="A0A4Y0BJ87"/>
<dbReference type="VEuPathDB" id="VectorBase:AFUN018977"/>
<name>A0A4Y0BJ87_ANOFN</name>
<organism evidence="3">
    <name type="scientific">Anopheles funestus</name>
    <name type="common">African malaria mosquito</name>
    <dbReference type="NCBI Taxonomy" id="62324"/>
    <lineage>
        <taxon>Eukaryota</taxon>
        <taxon>Metazoa</taxon>
        <taxon>Ecdysozoa</taxon>
        <taxon>Arthropoda</taxon>
        <taxon>Hexapoda</taxon>
        <taxon>Insecta</taxon>
        <taxon>Pterygota</taxon>
        <taxon>Neoptera</taxon>
        <taxon>Endopterygota</taxon>
        <taxon>Diptera</taxon>
        <taxon>Nematocera</taxon>
        <taxon>Culicoidea</taxon>
        <taxon>Culicidae</taxon>
        <taxon>Anophelinae</taxon>
        <taxon>Anopheles</taxon>
    </lineage>
</organism>
<dbReference type="CDD" id="cd19941">
    <property type="entry name" value="TIL"/>
    <property type="match status" value="1"/>
</dbReference>
<accession>A0A4Y0BJ87</accession>
<evidence type="ECO:0000256" key="1">
    <source>
        <dbReference type="SAM" id="SignalP"/>
    </source>
</evidence>
<proteinExistence type="predicted"/>
<feature type="chain" id="PRO_5021447320" evidence="1">
    <location>
        <begin position="22"/>
        <end position="104"/>
    </location>
</feature>
<dbReference type="Pfam" id="PF01826">
    <property type="entry name" value="TIL"/>
    <property type="match status" value="1"/>
</dbReference>
<feature type="domain" description="TIL" evidence="2">
    <location>
        <begin position="31"/>
        <end position="83"/>
    </location>
</feature>
<evidence type="ECO:0000313" key="3">
    <source>
        <dbReference type="EnsemblMetazoa" id="AFUN018977-PA"/>
    </source>
</evidence>
<reference evidence="3" key="1">
    <citation type="submission" date="2020-05" db="UniProtKB">
        <authorList>
            <consortium name="EnsemblMetazoa"/>
        </authorList>
    </citation>
    <scope>IDENTIFICATION</scope>
    <source>
        <strain evidence="3">FUMOZ</strain>
    </source>
</reference>
<evidence type="ECO:0000259" key="2">
    <source>
        <dbReference type="Pfam" id="PF01826"/>
    </source>
</evidence>
<keyword evidence="1" id="KW-0732">Signal</keyword>
<dbReference type="SUPFAM" id="SSF57567">
    <property type="entry name" value="Serine protease inhibitors"/>
    <property type="match status" value="1"/>
</dbReference>
<dbReference type="Gene3D" id="2.10.25.10">
    <property type="entry name" value="Laminin"/>
    <property type="match status" value="1"/>
</dbReference>
<sequence>MLHRLIVLAVVLSMQLLLLNAQFADPVTILCRRNEAYSTCGSKCMEPKCGSSLGMLCPQVCQAGCYCIAGYARNQNGNCVPYKRVNTCQKPNVPAGCTIIAKCG</sequence>
<protein>
    <submittedName>
        <fullName evidence="3">TIL domain-containing protein</fullName>
    </submittedName>
</protein>